<evidence type="ECO:0000313" key="4">
    <source>
        <dbReference type="Proteomes" id="UP001164909"/>
    </source>
</evidence>
<dbReference type="InterPro" id="IPR001451">
    <property type="entry name" value="Hexapep"/>
</dbReference>
<evidence type="ECO:0000256" key="1">
    <source>
        <dbReference type="ARBA" id="ARBA00022679"/>
    </source>
</evidence>
<evidence type="ECO:0008006" key="5">
    <source>
        <dbReference type="Google" id="ProtNLM"/>
    </source>
</evidence>
<dbReference type="EMBL" id="CP113865">
    <property type="protein sequence ID" value="WAM33483.1"/>
    <property type="molecule type" value="Genomic_DNA"/>
</dbReference>
<dbReference type="InterPro" id="IPR017694">
    <property type="entry name" value="Phosphonate_tfrase_rpt"/>
</dbReference>
<organism evidence="3 4">
    <name type="scientific">Caldicellulosiruptor morganii</name>
    <dbReference type="NCBI Taxonomy" id="1387555"/>
    <lineage>
        <taxon>Bacteria</taxon>
        <taxon>Bacillati</taxon>
        <taxon>Bacillota</taxon>
        <taxon>Bacillota incertae sedis</taxon>
        <taxon>Caldicellulosiruptorales</taxon>
        <taxon>Caldicellulosiruptoraceae</taxon>
        <taxon>Caldicellulosiruptor</taxon>
    </lineage>
</organism>
<protein>
    <recommendedName>
        <fullName evidence="5">Phosphonate metabolim protein, transferase hexapeptide repeat family</fullName>
    </recommendedName>
</protein>
<keyword evidence="1" id="KW-0808">Transferase</keyword>
<accession>A0ABY7BKW3</accession>
<dbReference type="PANTHER" id="PTHR43300:SF11">
    <property type="entry name" value="ACETYLTRANSFERASE RV3034C-RELATED"/>
    <property type="match status" value="1"/>
</dbReference>
<dbReference type="Proteomes" id="UP001164909">
    <property type="component" value="Chromosome"/>
</dbReference>
<dbReference type="InterPro" id="IPR018357">
    <property type="entry name" value="Hexapep_transf_CS"/>
</dbReference>
<evidence type="ECO:0000313" key="3">
    <source>
        <dbReference type="EMBL" id="WAM33483.1"/>
    </source>
</evidence>
<dbReference type="PROSITE" id="PS00101">
    <property type="entry name" value="HEXAPEP_TRANSFERASES"/>
    <property type="match status" value="1"/>
</dbReference>
<evidence type="ECO:0000256" key="2">
    <source>
        <dbReference type="ARBA" id="ARBA00022737"/>
    </source>
</evidence>
<reference evidence="3" key="1">
    <citation type="submission" date="2022-12" db="EMBL/GenBank/DDBJ databases">
        <authorList>
            <person name="Bing R.G."/>
            <person name="Willard D.J."/>
            <person name="Manesh M.J.H."/>
            <person name="Laemthong T."/>
            <person name="Crosby J.R."/>
            <person name="Kelly R.M."/>
        </authorList>
    </citation>
    <scope>NUCLEOTIDE SEQUENCE</scope>
    <source>
        <strain evidence="3">DSM 8990</strain>
    </source>
</reference>
<dbReference type="Pfam" id="PF00132">
    <property type="entry name" value="Hexapep"/>
    <property type="match status" value="1"/>
</dbReference>
<dbReference type="NCBIfam" id="TIGR03308">
    <property type="entry name" value="phn_thr-fam"/>
    <property type="match status" value="1"/>
</dbReference>
<name>A0ABY7BKW3_9FIRM</name>
<dbReference type="CDD" id="cd03349">
    <property type="entry name" value="LbH_XAT"/>
    <property type="match status" value="1"/>
</dbReference>
<proteinExistence type="predicted"/>
<gene>
    <name evidence="3" type="ORF">OTK00_001984</name>
</gene>
<keyword evidence="2" id="KW-0677">Repeat</keyword>
<dbReference type="Gene3D" id="2.160.10.10">
    <property type="entry name" value="Hexapeptide repeat proteins"/>
    <property type="match status" value="1"/>
</dbReference>
<dbReference type="PANTHER" id="PTHR43300">
    <property type="entry name" value="ACETYLTRANSFERASE"/>
    <property type="match status" value="1"/>
</dbReference>
<sequence length="212" mass="24456">MYIKNKNYNNLPRLTPTPFIHETCEIEESEIGSWVYLGPRTKVIKSSIGDFSYTASDVEIIYAEIGKFCSIASHVRINPVNHPTWRVTQHHITYRKEMYGVAENDDEDFFNWRMKNKVIIEHDVWIGHGAIILPGVKVGIGAVIGAGAVVTKDVEPYSVVVGVPGKKIKERFPKEIAEKIIKSSWWDWEWNLIKERLSDFNDINLFIEKYCK</sequence>
<dbReference type="InterPro" id="IPR050179">
    <property type="entry name" value="Trans_hexapeptide_repeat"/>
</dbReference>
<dbReference type="SUPFAM" id="SSF51161">
    <property type="entry name" value="Trimeric LpxA-like enzymes"/>
    <property type="match status" value="1"/>
</dbReference>
<dbReference type="RefSeq" id="WP_045168959.1">
    <property type="nucleotide sequence ID" value="NZ_CP113865.1"/>
</dbReference>
<dbReference type="InterPro" id="IPR011004">
    <property type="entry name" value="Trimer_LpxA-like_sf"/>
</dbReference>
<keyword evidence="4" id="KW-1185">Reference proteome</keyword>